<keyword evidence="1" id="KW-1133">Transmembrane helix</keyword>
<proteinExistence type="predicted"/>
<keyword evidence="1" id="KW-0812">Transmembrane</keyword>
<evidence type="ECO:0000313" key="2">
    <source>
        <dbReference type="EMBL" id="QHQ60115.1"/>
    </source>
</evidence>
<feature type="transmembrane region" description="Helical" evidence="1">
    <location>
        <begin position="87"/>
        <end position="106"/>
    </location>
</feature>
<organism evidence="2 3">
    <name type="scientific">Anaerocolumna sedimenticola</name>
    <dbReference type="NCBI Taxonomy" id="2696063"/>
    <lineage>
        <taxon>Bacteria</taxon>
        <taxon>Bacillati</taxon>
        <taxon>Bacillota</taxon>
        <taxon>Clostridia</taxon>
        <taxon>Lachnospirales</taxon>
        <taxon>Lachnospiraceae</taxon>
        <taxon>Anaerocolumna</taxon>
    </lineage>
</organism>
<dbReference type="RefSeq" id="WP_161836951.1">
    <property type="nucleotide sequence ID" value="NZ_CP048000.1"/>
</dbReference>
<dbReference type="KEGG" id="anr:Ana3638_04385"/>
<reference evidence="2 3" key="1">
    <citation type="submission" date="2020-01" db="EMBL/GenBank/DDBJ databases">
        <title>Genome analysis of Anaerocolumna sp. CBA3638.</title>
        <authorList>
            <person name="Kim J."/>
            <person name="Roh S.W."/>
        </authorList>
    </citation>
    <scope>NUCLEOTIDE SEQUENCE [LARGE SCALE GENOMIC DNA]</scope>
    <source>
        <strain evidence="2 3">CBA3638</strain>
    </source>
</reference>
<feature type="transmembrane region" description="Helical" evidence="1">
    <location>
        <begin position="58"/>
        <end position="81"/>
    </location>
</feature>
<feature type="transmembrane region" description="Helical" evidence="1">
    <location>
        <begin position="32"/>
        <end position="51"/>
    </location>
</feature>
<gene>
    <name evidence="2" type="ORF">Ana3638_04385</name>
</gene>
<accession>A0A6P1TKE5</accession>
<sequence>MMKINKLGFLSCLALLGILGLFEEHRGMMGFFGFAYYIRYFFVIPDEMFLLNVRQAACIGFFTGSAVTSLAIIIRILFPAILTSNMALASCYIVSMFIFTLVLTSLEIKEQRG</sequence>
<keyword evidence="3" id="KW-1185">Reference proteome</keyword>
<keyword evidence="1" id="KW-0472">Membrane</keyword>
<dbReference type="Proteomes" id="UP000464314">
    <property type="component" value="Chromosome"/>
</dbReference>
<name>A0A6P1TKE5_9FIRM</name>
<evidence type="ECO:0000256" key="1">
    <source>
        <dbReference type="SAM" id="Phobius"/>
    </source>
</evidence>
<dbReference type="EMBL" id="CP048000">
    <property type="protein sequence ID" value="QHQ60115.1"/>
    <property type="molecule type" value="Genomic_DNA"/>
</dbReference>
<dbReference type="AlphaFoldDB" id="A0A6P1TKE5"/>
<protein>
    <submittedName>
        <fullName evidence="2">DUF3796 domain-containing protein</fullName>
    </submittedName>
</protein>
<evidence type="ECO:0000313" key="3">
    <source>
        <dbReference type="Proteomes" id="UP000464314"/>
    </source>
</evidence>